<name>A0ABD5Q318_9EURY</name>
<evidence type="ECO:0000313" key="2">
    <source>
        <dbReference type="EMBL" id="MFC4824993.1"/>
    </source>
</evidence>
<dbReference type="PROSITE" id="PS51318">
    <property type="entry name" value="TAT"/>
    <property type="match status" value="1"/>
</dbReference>
<feature type="compositionally biased region" description="Polar residues" evidence="1">
    <location>
        <begin position="200"/>
        <end position="214"/>
    </location>
</feature>
<evidence type="ECO:0000313" key="3">
    <source>
        <dbReference type="Proteomes" id="UP001595945"/>
    </source>
</evidence>
<dbReference type="InterPro" id="IPR019546">
    <property type="entry name" value="TAT_signal_bac_arc"/>
</dbReference>
<gene>
    <name evidence="2" type="ORF">ACFO9K_12060</name>
</gene>
<evidence type="ECO:0000256" key="1">
    <source>
        <dbReference type="SAM" id="MobiDB-lite"/>
    </source>
</evidence>
<protein>
    <submittedName>
        <fullName evidence="2">Twin-arginine translocation signal domain-containing protein</fullName>
    </submittedName>
</protein>
<sequence>MTDNESILDGLTDESRRSFMKKSAIASGGLAMGLSGTNAVSAQDGNNQENVMRGLMFNTQFHPRAQFTIASQQIDWAPVETDEEGDNFLNEANDELLFDNPEVFANFNTRVINYQIGRQSWALLFVQQDANVQQDQVYELSPAFNPFGTDDFQQFGIDQSVNDELFTENGGNELGMVTVEFSPVQGGGGGGQQGGGGNQTDGNETDGNATDAGN</sequence>
<dbReference type="AlphaFoldDB" id="A0ABD5Q318"/>
<dbReference type="RefSeq" id="WP_254269300.1">
    <property type="nucleotide sequence ID" value="NZ_CP100400.1"/>
</dbReference>
<dbReference type="InterPro" id="IPR006311">
    <property type="entry name" value="TAT_signal"/>
</dbReference>
<dbReference type="Proteomes" id="UP001595945">
    <property type="component" value="Unassembled WGS sequence"/>
</dbReference>
<accession>A0ABD5Q318</accession>
<dbReference type="NCBIfam" id="TIGR01409">
    <property type="entry name" value="TAT_signal_seq"/>
    <property type="match status" value="1"/>
</dbReference>
<dbReference type="EMBL" id="JBHSHT010000001">
    <property type="protein sequence ID" value="MFC4824993.1"/>
    <property type="molecule type" value="Genomic_DNA"/>
</dbReference>
<organism evidence="2 3">
    <name type="scientific">Halorussus aquaticus</name>
    <dbReference type="NCBI Taxonomy" id="2953748"/>
    <lineage>
        <taxon>Archaea</taxon>
        <taxon>Methanobacteriati</taxon>
        <taxon>Methanobacteriota</taxon>
        <taxon>Stenosarchaea group</taxon>
        <taxon>Halobacteria</taxon>
        <taxon>Halobacteriales</taxon>
        <taxon>Haladaptataceae</taxon>
        <taxon>Halorussus</taxon>
    </lineage>
</organism>
<comment type="caution">
    <text evidence="2">The sequence shown here is derived from an EMBL/GenBank/DDBJ whole genome shotgun (WGS) entry which is preliminary data.</text>
</comment>
<proteinExistence type="predicted"/>
<reference evidence="2 3" key="1">
    <citation type="journal article" date="2019" name="Int. J. Syst. Evol. Microbiol.">
        <title>The Global Catalogue of Microorganisms (GCM) 10K type strain sequencing project: providing services to taxonomists for standard genome sequencing and annotation.</title>
        <authorList>
            <consortium name="The Broad Institute Genomics Platform"/>
            <consortium name="The Broad Institute Genome Sequencing Center for Infectious Disease"/>
            <person name="Wu L."/>
            <person name="Ma J."/>
        </authorList>
    </citation>
    <scope>NUCLEOTIDE SEQUENCE [LARGE SCALE GENOMIC DNA]</scope>
    <source>
        <strain evidence="2 3">XZYJ18</strain>
    </source>
</reference>
<feature type="compositionally biased region" description="Gly residues" evidence="1">
    <location>
        <begin position="185"/>
        <end position="199"/>
    </location>
</feature>
<dbReference type="GeneID" id="73044305"/>
<keyword evidence="3" id="KW-1185">Reference proteome</keyword>
<feature type="region of interest" description="Disordered" evidence="1">
    <location>
        <begin position="181"/>
        <end position="214"/>
    </location>
</feature>